<feature type="signal peptide" evidence="4">
    <location>
        <begin position="1"/>
        <end position="35"/>
    </location>
</feature>
<comment type="caution">
    <text evidence="5">The sequence shown here is derived from an EMBL/GenBank/DDBJ whole genome shotgun (WGS) entry which is preliminary data.</text>
</comment>
<accession>A0A840AST6</accession>
<dbReference type="Proteomes" id="UP000553963">
    <property type="component" value="Unassembled WGS sequence"/>
</dbReference>
<dbReference type="InterPro" id="IPR006311">
    <property type="entry name" value="TAT_signal"/>
</dbReference>
<dbReference type="PANTHER" id="PTHR43649">
    <property type="entry name" value="ARABINOSE-BINDING PROTEIN-RELATED"/>
    <property type="match status" value="1"/>
</dbReference>
<comment type="similarity">
    <text evidence="2">Belongs to the bacterial solute-binding protein 1 family.</text>
</comment>
<gene>
    <name evidence="5" type="ORF">GGR25_002476</name>
</gene>
<keyword evidence="4" id="KW-0732">Signal</keyword>
<name>A0A840AST6_9HYPH</name>
<keyword evidence="6" id="KW-1185">Reference proteome</keyword>
<organism evidence="5 6">
    <name type="scientific">Kaistia hirudinis</name>
    <dbReference type="NCBI Taxonomy" id="1293440"/>
    <lineage>
        <taxon>Bacteria</taxon>
        <taxon>Pseudomonadati</taxon>
        <taxon>Pseudomonadota</taxon>
        <taxon>Alphaproteobacteria</taxon>
        <taxon>Hyphomicrobiales</taxon>
        <taxon>Kaistiaceae</taxon>
        <taxon>Kaistia</taxon>
    </lineage>
</organism>
<dbReference type="Pfam" id="PF01547">
    <property type="entry name" value="SBP_bac_1"/>
    <property type="match status" value="1"/>
</dbReference>
<evidence type="ECO:0000313" key="6">
    <source>
        <dbReference type="Proteomes" id="UP000553963"/>
    </source>
</evidence>
<reference evidence="5 6" key="1">
    <citation type="submission" date="2020-08" db="EMBL/GenBank/DDBJ databases">
        <title>Genomic Encyclopedia of Type Strains, Phase IV (KMG-IV): sequencing the most valuable type-strain genomes for metagenomic binning, comparative biology and taxonomic classification.</title>
        <authorList>
            <person name="Goeker M."/>
        </authorList>
    </citation>
    <scope>NUCLEOTIDE SEQUENCE [LARGE SCALE GENOMIC DNA]</scope>
    <source>
        <strain evidence="5 6">DSM 25966</strain>
    </source>
</reference>
<proteinExistence type="inferred from homology"/>
<dbReference type="EMBL" id="JACIDS010000003">
    <property type="protein sequence ID" value="MBB3931426.1"/>
    <property type="molecule type" value="Genomic_DNA"/>
</dbReference>
<evidence type="ECO:0000256" key="1">
    <source>
        <dbReference type="ARBA" id="ARBA00004418"/>
    </source>
</evidence>
<dbReference type="InterPro" id="IPR050490">
    <property type="entry name" value="Bact_solute-bd_prot1"/>
</dbReference>
<evidence type="ECO:0000256" key="2">
    <source>
        <dbReference type="ARBA" id="ARBA00008520"/>
    </source>
</evidence>
<dbReference type="GO" id="GO:0042597">
    <property type="term" value="C:periplasmic space"/>
    <property type="evidence" value="ECO:0007669"/>
    <property type="project" value="UniProtKB-SubCell"/>
</dbReference>
<keyword evidence="3" id="KW-0574">Periplasm</keyword>
<protein>
    <submittedName>
        <fullName evidence="5">Multiple sugar transport system substrate-binding protein</fullName>
    </submittedName>
</protein>
<dbReference type="AlphaFoldDB" id="A0A840AST6"/>
<evidence type="ECO:0000256" key="4">
    <source>
        <dbReference type="SAM" id="SignalP"/>
    </source>
</evidence>
<dbReference type="RefSeq" id="WP_183399066.1">
    <property type="nucleotide sequence ID" value="NZ_JACIDS010000003.1"/>
</dbReference>
<dbReference type="InterPro" id="IPR006059">
    <property type="entry name" value="SBP"/>
</dbReference>
<evidence type="ECO:0000256" key="3">
    <source>
        <dbReference type="ARBA" id="ARBA00022764"/>
    </source>
</evidence>
<dbReference type="PANTHER" id="PTHR43649:SF12">
    <property type="entry name" value="DIACETYLCHITOBIOSE BINDING PROTEIN DASA"/>
    <property type="match status" value="1"/>
</dbReference>
<keyword evidence="5" id="KW-0813">Transport</keyword>
<comment type="subcellular location">
    <subcellularLocation>
        <location evidence="1">Periplasm</location>
    </subcellularLocation>
</comment>
<dbReference type="SUPFAM" id="SSF53850">
    <property type="entry name" value="Periplasmic binding protein-like II"/>
    <property type="match status" value="1"/>
</dbReference>
<feature type="chain" id="PRO_5032759670" evidence="4">
    <location>
        <begin position="36"/>
        <end position="457"/>
    </location>
</feature>
<keyword evidence="5" id="KW-0762">Sugar transport</keyword>
<dbReference type="Gene3D" id="3.40.190.10">
    <property type="entry name" value="Periplasmic binding protein-like II"/>
    <property type="match status" value="1"/>
</dbReference>
<evidence type="ECO:0000313" key="5">
    <source>
        <dbReference type="EMBL" id="MBB3931426.1"/>
    </source>
</evidence>
<dbReference type="PROSITE" id="PS51318">
    <property type="entry name" value="TAT"/>
    <property type="match status" value="1"/>
</dbReference>
<sequence length="457" mass="51684">MSSDFLNMSRRSFLRTSALLSATAMTSSFAGAAFAQSVDFKPTSGETVYFRGWQFRTDVVQQNVDLYNKTFGGKVDYATVTGDYPAVMEKALIANENLDVLYANPSSAVRYNGGGWVLPASELPNGEEIANGLYPNIRDAWSVDGKLLGLSYFVSTRGCLEVFTKPFLAAGFTEEQLPTTWDELYDMVYVLKDKGVATPFLPHWFGEYFGISWAFVFEVMNRGGEVADAKTHEPKLTVDGPAGKTLAAWKKLWKSGLVPEEVFSYNEAGYIDAFRSGRYVFSPQQIYDLKTFNDKAQSGDVAGHVTLLSGKNQSWGLIDSALYVMTARKGRSEALTDDVKKFVNWYGYKDQDGKFFVADRWLKENMLFSGYKEVMESPQAREAVSTSLMRPEDYDRVLEVYSKTPYPKGIWNVVWSEEFNFWLREKLFAFLQQDLEAEAVINEANEKIVELNKRYKI</sequence>